<evidence type="ECO:0000313" key="7">
    <source>
        <dbReference type="WBParaSite" id="DME_0000209501-mRNA-1"/>
    </source>
</evidence>
<evidence type="ECO:0000313" key="5">
    <source>
        <dbReference type="Proteomes" id="UP000038040"/>
    </source>
</evidence>
<dbReference type="Proteomes" id="UP000274756">
    <property type="component" value="Unassembled WGS sequence"/>
</dbReference>
<name>A0A0N4U5H0_DRAME</name>
<evidence type="ECO:0000313" key="6">
    <source>
        <dbReference type="Proteomes" id="UP000274756"/>
    </source>
</evidence>
<evidence type="ECO:0000256" key="2">
    <source>
        <dbReference type="SAM" id="MobiDB-lite"/>
    </source>
</evidence>
<dbReference type="GO" id="GO:0005737">
    <property type="term" value="C:cytoplasm"/>
    <property type="evidence" value="ECO:0007669"/>
    <property type="project" value="TreeGrafter"/>
</dbReference>
<reference evidence="4 6" key="2">
    <citation type="submission" date="2018-11" db="EMBL/GenBank/DDBJ databases">
        <authorList>
            <consortium name="Pathogen Informatics"/>
        </authorList>
    </citation>
    <scope>NUCLEOTIDE SEQUENCE [LARGE SCALE GENOMIC DNA]</scope>
</reference>
<dbReference type="EMBL" id="UYYG01001156">
    <property type="protein sequence ID" value="VDN56482.1"/>
    <property type="molecule type" value="Genomic_DNA"/>
</dbReference>
<protein>
    <submittedName>
        <fullName evidence="7">PpiC domain-containing protein</fullName>
    </submittedName>
</protein>
<keyword evidence="1" id="KW-0413">Isomerase</keyword>
<evidence type="ECO:0000256" key="1">
    <source>
        <dbReference type="PROSITE-ProRule" id="PRU00278"/>
    </source>
</evidence>
<evidence type="ECO:0000259" key="3">
    <source>
        <dbReference type="PROSITE" id="PS50198"/>
    </source>
</evidence>
<evidence type="ECO:0000313" key="4">
    <source>
        <dbReference type="EMBL" id="VDN56482.1"/>
    </source>
</evidence>
<accession>A0A0N4U5H0</accession>
<dbReference type="PANTHER" id="PTHR13410:SF9">
    <property type="entry name" value="PROTEIN PBDC1"/>
    <property type="match status" value="1"/>
</dbReference>
<dbReference type="GO" id="GO:0003755">
    <property type="term" value="F:peptidyl-prolyl cis-trans isomerase activity"/>
    <property type="evidence" value="ECO:0007669"/>
    <property type="project" value="UniProtKB-KW"/>
</dbReference>
<dbReference type="WBParaSite" id="DME_0000209501-mRNA-1">
    <property type="protein sequence ID" value="DME_0000209501-mRNA-1"/>
    <property type="gene ID" value="DME_0000209501"/>
</dbReference>
<dbReference type="OrthoDB" id="5786574at2759"/>
<feature type="region of interest" description="Disordered" evidence="2">
    <location>
        <begin position="1"/>
        <end position="33"/>
    </location>
</feature>
<dbReference type="PANTHER" id="PTHR13410">
    <property type="entry name" value="PROTEIN PBDC1"/>
    <property type="match status" value="1"/>
</dbReference>
<dbReference type="InterPro" id="IPR008476">
    <property type="entry name" value="PBDC1_metazoa/fungi"/>
</dbReference>
<dbReference type="InterPro" id="IPR000297">
    <property type="entry name" value="PPIase_PpiC"/>
</dbReference>
<keyword evidence="6" id="KW-1185">Reference proteome</keyword>
<sequence>MSQIGFPSSTNPTSTTTVSSTGLFGTSSTSSGTGIFGSSSSKRLFELPTTTAASGGLSTGAPNLGSVASTTTTNIFSNFGTTTTVGSVSTFGAVPSTASAFPSAPQSSTRLFGSLPTSTTIPATVTPFSTTTFPQKQAEGGLFSSNISSNQAGKLFGSTNTATATPSVGLGGTSSLTFGGGGPTAGADPGTGVAGVAAAGNPMEVEVPQPLMDLISQLKKRISRNKELSDEFSMNSVDHCLKIEDNLDELKKICVKQLATLNSCSKKAAELGERTERDFRASEQLQRRYREMVKNPQYGQNQALEYLQSNCSDYDTLIMDFRERLDRINEVLQQRLLTDQAKNQLSEEDFARHIALFDKSFKAIVAQAYSSNQVIKDLKESFAAYYKREMPYSVNPLEKRGGGDKAVSTRFSGAEAFPSTLTIMRIGEMAKSAVPTQSTTGGQTFGGSGALFGSKPFGTSQFSFNPSAGTSATSFFKPFSSTQGQSSSLFGNVANTSAPPAAPTTTASFTFGNTLNSSVSGTLFGGSAIKPFGK</sequence>
<dbReference type="STRING" id="318479.A0A0N4U5H0"/>
<proteinExistence type="predicted"/>
<organism evidence="5 7">
    <name type="scientific">Dracunculus medinensis</name>
    <name type="common">Guinea worm</name>
    <dbReference type="NCBI Taxonomy" id="318479"/>
    <lineage>
        <taxon>Eukaryota</taxon>
        <taxon>Metazoa</taxon>
        <taxon>Ecdysozoa</taxon>
        <taxon>Nematoda</taxon>
        <taxon>Chromadorea</taxon>
        <taxon>Rhabditida</taxon>
        <taxon>Spirurina</taxon>
        <taxon>Dracunculoidea</taxon>
        <taxon>Dracunculidae</taxon>
        <taxon>Dracunculus</taxon>
    </lineage>
</organism>
<dbReference type="PROSITE" id="PS50198">
    <property type="entry name" value="PPIC_PPIASE_2"/>
    <property type="match status" value="1"/>
</dbReference>
<dbReference type="AlphaFoldDB" id="A0A0N4U5H0"/>
<reference evidence="7" key="1">
    <citation type="submission" date="2017-02" db="UniProtKB">
        <authorList>
            <consortium name="WormBaseParasite"/>
        </authorList>
    </citation>
    <scope>IDENTIFICATION</scope>
</reference>
<gene>
    <name evidence="4" type="ORF">DME_LOCUS6455</name>
</gene>
<feature type="domain" description="PpiC" evidence="3">
    <location>
        <begin position="346"/>
        <end position="441"/>
    </location>
</feature>
<dbReference type="Proteomes" id="UP000038040">
    <property type="component" value="Unplaced"/>
</dbReference>
<keyword evidence="1" id="KW-0697">Rotamase</keyword>